<sequence length="108" mass="12109">GLPGLRSRFWVSMRGRRGRESRAGKGRLRGESLQSLLPFLICLDVAQSGKVHMNSCGKESQLRYLNSSNSPLTWITYDVHIVYRNAHHSHVVLGHPGSESTEVPKPMQ</sequence>
<comment type="caution">
    <text evidence="1">The sequence shown here is derived from an EMBL/GenBank/DDBJ whole genome shotgun (WGS) entry which is preliminary data.</text>
</comment>
<evidence type="ECO:0000313" key="1">
    <source>
        <dbReference type="EMBL" id="KAK1785335.1"/>
    </source>
</evidence>
<organism evidence="1 2">
    <name type="scientific">Electrophorus voltai</name>
    <dbReference type="NCBI Taxonomy" id="2609070"/>
    <lineage>
        <taxon>Eukaryota</taxon>
        <taxon>Metazoa</taxon>
        <taxon>Chordata</taxon>
        <taxon>Craniata</taxon>
        <taxon>Vertebrata</taxon>
        <taxon>Euteleostomi</taxon>
        <taxon>Actinopterygii</taxon>
        <taxon>Neopterygii</taxon>
        <taxon>Teleostei</taxon>
        <taxon>Ostariophysi</taxon>
        <taxon>Gymnotiformes</taxon>
        <taxon>Gymnotoidei</taxon>
        <taxon>Gymnotidae</taxon>
        <taxon>Electrophorus</taxon>
    </lineage>
</organism>
<protein>
    <submittedName>
        <fullName evidence="1">Uncharacterized protein</fullName>
    </submittedName>
</protein>
<evidence type="ECO:0000313" key="2">
    <source>
        <dbReference type="Proteomes" id="UP001239994"/>
    </source>
</evidence>
<proteinExistence type="predicted"/>
<gene>
    <name evidence="1" type="ORF">P4O66_018712</name>
</gene>
<feature type="non-terminal residue" evidence="1">
    <location>
        <position position="108"/>
    </location>
</feature>
<reference evidence="1" key="1">
    <citation type="submission" date="2023-03" db="EMBL/GenBank/DDBJ databases">
        <title>Electrophorus voltai genome.</title>
        <authorList>
            <person name="Bian C."/>
        </authorList>
    </citation>
    <scope>NUCLEOTIDE SEQUENCE</scope>
    <source>
        <strain evidence="1">CB-2022</strain>
        <tissue evidence="1">Muscle</tissue>
    </source>
</reference>
<keyword evidence="2" id="KW-1185">Reference proteome</keyword>
<dbReference type="EMBL" id="JAROKS010000026">
    <property type="protein sequence ID" value="KAK1785335.1"/>
    <property type="molecule type" value="Genomic_DNA"/>
</dbReference>
<dbReference type="AlphaFoldDB" id="A0AAD8YQ79"/>
<accession>A0AAD8YQ79</accession>
<feature type="non-terminal residue" evidence="1">
    <location>
        <position position="1"/>
    </location>
</feature>
<name>A0AAD8YQ79_9TELE</name>
<dbReference type="Proteomes" id="UP001239994">
    <property type="component" value="Unassembled WGS sequence"/>
</dbReference>